<dbReference type="GO" id="GO:0005667">
    <property type="term" value="C:transcription regulator complex"/>
    <property type="evidence" value="ECO:0007669"/>
    <property type="project" value="TreeGrafter"/>
</dbReference>
<comment type="caution">
    <text evidence="6">The sequence shown here is derived from an EMBL/GenBank/DDBJ whole genome shotgun (WGS) entry which is preliminary data.</text>
</comment>
<keyword evidence="3" id="KW-0805">Transcription regulation</keyword>
<accession>A0A392R9U1</accession>
<comment type="subcellular location">
    <subcellularLocation>
        <location evidence="1">Nucleus</location>
    </subcellularLocation>
</comment>
<evidence type="ECO:0000256" key="1">
    <source>
        <dbReference type="ARBA" id="ARBA00004123"/>
    </source>
</evidence>
<protein>
    <submittedName>
        <fullName evidence="6">Mediator of RNA polymerase II transcription subunit 23-like</fullName>
    </submittedName>
</protein>
<dbReference type="InterPro" id="IPR021629">
    <property type="entry name" value="Mediator_Med23"/>
</dbReference>
<evidence type="ECO:0000256" key="4">
    <source>
        <dbReference type="ARBA" id="ARBA00023163"/>
    </source>
</evidence>
<evidence type="ECO:0000256" key="2">
    <source>
        <dbReference type="ARBA" id="ARBA00010222"/>
    </source>
</evidence>
<keyword evidence="7" id="KW-1185">Reference proteome</keyword>
<evidence type="ECO:0000256" key="5">
    <source>
        <dbReference type="ARBA" id="ARBA00023242"/>
    </source>
</evidence>
<sequence length="57" mass="6321">MFASIEASNLPQEWLEGANVIIKQLRPVTSVAMLRIAFRIMGPVLPKLANAHTLFSK</sequence>
<comment type="similarity">
    <text evidence="2">Belongs to the Mediator complex subunit 23 family.</text>
</comment>
<evidence type="ECO:0000313" key="6">
    <source>
        <dbReference type="EMBL" id="MCI33373.1"/>
    </source>
</evidence>
<evidence type="ECO:0000256" key="3">
    <source>
        <dbReference type="ARBA" id="ARBA00023015"/>
    </source>
</evidence>
<dbReference type="GO" id="GO:0006357">
    <property type="term" value="P:regulation of transcription by RNA polymerase II"/>
    <property type="evidence" value="ECO:0007669"/>
    <property type="project" value="TreeGrafter"/>
</dbReference>
<dbReference type="PANTHER" id="PTHR12691">
    <property type="entry name" value="MEDIATOR OF RNA POLYMERASE II TRANSCRIPTION SUBUNIT 23"/>
    <property type="match status" value="1"/>
</dbReference>
<keyword evidence="4" id="KW-0804">Transcription</keyword>
<proteinExistence type="inferred from homology"/>
<organism evidence="6 7">
    <name type="scientific">Trifolium medium</name>
    <dbReference type="NCBI Taxonomy" id="97028"/>
    <lineage>
        <taxon>Eukaryota</taxon>
        <taxon>Viridiplantae</taxon>
        <taxon>Streptophyta</taxon>
        <taxon>Embryophyta</taxon>
        <taxon>Tracheophyta</taxon>
        <taxon>Spermatophyta</taxon>
        <taxon>Magnoliopsida</taxon>
        <taxon>eudicotyledons</taxon>
        <taxon>Gunneridae</taxon>
        <taxon>Pentapetalae</taxon>
        <taxon>rosids</taxon>
        <taxon>fabids</taxon>
        <taxon>Fabales</taxon>
        <taxon>Fabaceae</taxon>
        <taxon>Papilionoideae</taxon>
        <taxon>50 kb inversion clade</taxon>
        <taxon>NPAAA clade</taxon>
        <taxon>Hologalegina</taxon>
        <taxon>IRL clade</taxon>
        <taxon>Trifolieae</taxon>
        <taxon>Trifolium</taxon>
    </lineage>
</organism>
<feature type="non-terminal residue" evidence="6">
    <location>
        <position position="57"/>
    </location>
</feature>
<dbReference type="Proteomes" id="UP000265520">
    <property type="component" value="Unassembled WGS sequence"/>
</dbReference>
<dbReference type="GO" id="GO:0016592">
    <property type="term" value="C:mediator complex"/>
    <property type="evidence" value="ECO:0007669"/>
    <property type="project" value="TreeGrafter"/>
</dbReference>
<dbReference type="EMBL" id="LXQA010203869">
    <property type="protein sequence ID" value="MCI33373.1"/>
    <property type="molecule type" value="Genomic_DNA"/>
</dbReference>
<dbReference type="PANTHER" id="PTHR12691:SF10">
    <property type="entry name" value="MEDIATOR OF RNA POLYMERASE II TRANSCRIPTION SUBUNIT 23"/>
    <property type="match status" value="1"/>
</dbReference>
<keyword evidence="5" id="KW-0539">Nucleus</keyword>
<dbReference type="AlphaFoldDB" id="A0A392R9U1"/>
<name>A0A392R9U1_9FABA</name>
<reference evidence="6 7" key="1">
    <citation type="journal article" date="2018" name="Front. Plant Sci.">
        <title>Red Clover (Trifolium pratense) and Zigzag Clover (T. medium) - A Picture of Genomic Similarities and Differences.</title>
        <authorList>
            <person name="Dluhosova J."/>
            <person name="Istvanek J."/>
            <person name="Nedelnik J."/>
            <person name="Repkova J."/>
        </authorList>
    </citation>
    <scope>NUCLEOTIDE SEQUENCE [LARGE SCALE GENOMIC DNA]</scope>
    <source>
        <strain evidence="7">cv. 10/8</strain>
        <tissue evidence="6">Leaf</tissue>
    </source>
</reference>
<dbReference type="GO" id="GO:0010628">
    <property type="term" value="P:positive regulation of gene expression"/>
    <property type="evidence" value="ECO:0007669"/>
    <property type="project" value="TreeGrafter"/>
</dbReference>
<evidence type="ECO:0000313" key="7">
    <source>
        <dbReference type="Proteomes" id="UP000265520"/>
    </source>
</evidence>